<protein>
    <recommendedName>
        <fullName evidence="2">Receptor for retinol uptake STRA6</fullName>
    </recommendedName>
</protein>
<evidence type="ECO:0000313" key="13">
    <source>
        <dbReference type="EMBL" id="CAF3755816.1"/>
    </source>
</evidence>
<feature type="transmembrane region" description="Helical" evidence="11">
    <location>
        <begin position="120"/>
        <end position="138"/>
    </location>
</feature>
<feature type="transmembrane region" description="Helical" evidence="11">
    <location>
        <begin position="169"/>
        <end position="188"/>
    </location>
</feature>
<keyword evidence="3" id="KW-0813">Transport</keyword>
<dbReference type="GO" id="GO:0038023">
    <property type="term" value="F:signaling receptor activity"/>
    <property type="evidence" value="ECO:0007669"/>
    <property type="project" value="InterPro"/>
</dbReference>
<evidence type="ECO:0000256" key="5">
    <source>
        <dbReference type="ARBA" id="ARBA00022692"/>
    </source>
</evidence>
<evidence type="ECO:0000256" key="8">
    <source>
        <dbReference type="ARBA" id="ARBA00023072"/>
    </source>
</evidence>
<keyword evidence="8" id="KW-0683">Retinol-binding</keyword>
<dbReference type="PANTHER" id="PTHR21444">
    <property type="entry name" value="COILED-COIL DOMAIN-CONTAINING PROTEIN 180"/>
    <property type="match status" value="1"/>
</dbReference>
<dbReference type="GO" id="GO:0005886">
    <property type="term" value="C:plasma membrane"/>
    <property type="evidence" value="ECO:0007669"/>
    <property type="project" value="UniProtKB-SubCell"/>
</dbReference>
<evidence type="ECO:0000256" key="9">
    <source>
        <dbReference type="ARBA" id="ARBA00023136"/>
    </source>
</evidence>
<feature type="transmembrane region" description="Helical" evidence="11">
    <location>
        <begin position="514"/>
        <end position="535"/>
    </location>
</feature>
<evidence type="ECO:0000256" key="6">
    <source>
        <dbReference type="ARBA" id="ARBA00022893"/>
    </source>
</evidence>
<feature type="non-terminal residue" evidence="12">
    <location>
        <position position="1"/>
    </location>
</feature>
<comment type="subcellular location">
    <subcellularLocation>
        <location evidence="1">Cell membrane</location>
        <topology evidence="1">Multi-pass membrane protein</topology>
    </subcellularLocation>
</comment>
<dbReference type="EMBL" id="CAJOBA010005837">
    <property type="protein sequence ID" value="CAF3755816.1"/>
    <property type="molecule type" value="Genomic_DNA"/>
</dbReference>
<reference evidence="12" key="1">
    <citation type="submission" date="2021-02" db="EMBL/GenBank/DDBJ databases">
        <authorList>
            <person name="Nowell W R."/>
        </authorList>
    </citation>
    <scope>NUCLEOTIDE SEQUENCE</scope>
</reference>
<feature type="transmembrane region" description="Helical" evidence="11">
    <location>
        <begin position="589"/>
        <end position="620"/>
    </location>
</feature>
<dbReference type="GO" id="GO:0016918">
    <property type="term" value="F:retinal binding"/>
    <property type="evidence" value="ECO:0007669"/>
    <property type="project" value="UniProtKB-KW"/>
</dbReference>
<keyword evidence="5 11" id="KW-0812">Transmembrane</keyword>
<feature type="transmembrane region" description="Helical" evidence="11">
    <location>
        <begin position="230"/>
        <end position="248"/>
    </location>
</feature>
<evidence type="ECO:0000256" key="10">
    <source>
        <dbReference type="ARBA" id="ARBA00023170"/>
    </source>
</evidence>
<keyword evidence="10" id="KW-0675">Receptor</keyword>
<dbReference type="GO" id="GO:0071939">
    <property type="term" value="P:vitamin A import into cell"/>
    <property type="evidence" value="ECO:0007669"/>
    <property type="project" value="TreeGrafter"/>
</dbReference>
<dbReference type="Proteomes" id="UP000677228">
    <property type="component" value="Unassembled WGS sequence"/>
</dbReference>
<dbReference type="Proteomes" id="UP000682733">
    <property type="component" value="Unassembled WGS sequence"/>
</dbReference>
<keyword evidence="4" id="KW-1003">Cell membrane</keyword>
<evidence type="ECO:0000313" key="12">
    <source>
        <dbReference type="EMBL" id="CAF0985454.1"/>
    </source>
</evidence>
<keyword evidence="7 11" id="KW-1133">Transmembrane helix</keyword>
<gene>
    <name evidence="12" type="ORF">OVA965_LOCUS13805</name>
    <name evidence="13" type="ORF">TMI583_LOCUS13808</name>
</gene>
<dbReference type="PANTHER" id="PTHR21444:SF16">
    <property type="entry name" value="RECEPTOR FOR RETINOL UPTAKE STRA6"/>
    <property type="match status" value="1"/>
</dbReference>
<dbReference type="InterPro" id="IPR026612">
    <property type="entry name" value="STRA6-like"/>
</dbReference>
<dbReference type="GO" id="GO:0019841">
    <property type="term" value="F:retinol binding"/>
    <property type="evidence" value="ECO:0007669"/>
    <property type="project" value="UniProtKB-KW"/>
</dbReference>
<evidence type="ECO:0000256" key="7">
    <source>
        <dbReference type="ARBA" id="ARBA00022989"/>
    </source>
</evidence>
<dbReference type="GO" id="GO:0034632">
    <property type="term" value="F:retinol transmembrane transporter activity"/>
    <property type="evidence" value="ECO:0007669"/>
    <property type="project" value="InterPro"/>
</dbReference>
<feature type="transmembrane region" description="Helical" evidence="11">
    <location>
        <begin position="66"/>
        <end position="86"/>
    </location>
</feature>
<name>A0A8S2DJJ0_9BILA</name>
<evidence type="ECO:0000256" key="11">
    <source>
        <dbReference type="SAM" id="Phobius"/>
    </source>
</evidence>
<sequence length="775" mass="88800">TSEGNQVIALGVLLGVLLLIFYGLMIVNTVRKKSTKENTETSSIKVQGVSTVAVDHFKKTCSITSVIITVLMFLIAAAALIIKAFLLKPIHNDIVNKYQTNQTLLYIPNDICSVINLQDFNMFTFPVACALIILYAILSKRSSFKKNLYKGYFAPPVPLDYFARIKRKLAAVVFAVTAADLLEIVYQVLTENTSNGEGVIVRYLIRIFQVLVIGFRYYPILVAIHIDTVVALFLATIYSWLDFSVGIVNQSLCSNYYPTDDLYEETNGSSTDDIKSLLDYYGTGSNLIAIDVCIDIPRYICLAYISIKLAELFIKKIRARMNLKKKSISTSLSLSREEKQLLSYIKHSIEARYVRYLFLPVDRRPKSKTLLSRIIPKKIYTIRDDFHYSLRVLSVYASAFMLVFFMTTNFCVKVIPSLATLHQSLTTIFNELFGENKFPLPEFVGPYVASIMFATVGVLLQLTLQLAAIRRNLFQVYRGDINELPHRATLNTVSLATSNFHFSGYFIGYVVWGYLSLAFLAFIIIIPIDAFIKFGSVEYVEGILKKIIPILLFMFFKMYMNKLLAQYAFLQHWGDVLALNNRRWLMIFLYFNAFLDAFLGVVSCVIRIVFTVIAAMVCMCRLDYSPLGRKLERFDSGFSAYVGYIYMEREHAHPVMLCFASYLYLNVKLNQTTANRNNENHHATNGKISPSPFTSDTRPIIRKTKEYNSRILQRWLLALTLIHNPLLVYTRKKFLIQKQQQNADVENMYRKDRVFSIRPSLISEHDLNQAWLKRI</sequence>
<feature type="transmembrane region" description="Helical" evidence="11">
    <location>
        <begin position="6"/>
        <end position="27"/>
    </location>
</feature>
<evidence type="ECO:0000256" key="1">
    <source>
        <dbReference type="ARBA" id="ARBA00004651"/>
    </source>
</evidence>
<accession>A0A8S2DJJ0</accession>
<dbReference type="EMBL" id="CAJNOK010005830">
    <property type="protein sequence ID" value="CAF0985454.1"/>
    <property type="molecule type" value="Genomic_DNA"/>
</dbReference>
<evidence type="ECO:0000256" key="4">
    <source>
        <dbReference type="ARBA" id="ARBA00022475"/>
    </source>
</evidence>
<comment type="caution">
    <text evidence="12">The sequence shown here is derived from an EMBL/GenBank/DDBJ whole genome shotgun (WGS) entry which is preliminary data.</text>
</comment>
<feature type="transmembrane region" description="Helical" evidence="11">
    <location>
        <begin position="547"/>
        <end position="569"/>
    </location>
</feature>
<evidence type="ECO:0000256" key="2">
    <source>
        <dbReference type="ARBA" id="ARBA00014411"/>
    </source>
</evidence>
<feature type="transmembrane region" description="Helical" evidence="11">
    <location>
        <begin position="393"/>
        <end position="415"/>
    </location>
</feature>
<proteinExistence type="predicted"/>
<feature type="transmembrane region" description="Helical" evidence="11">
    <location>
        <begin position="447"/>
        <end position="467"/>
    </location>
</feature>
<evidence type="ECO:0000313" key="14">
    <source>
        <dbReference type="Proteomes" id="UP000677228"/>
    </source>
</evidence>
<dbReference type="AlphaFoldDB" id="A0A8S2DJJ0"/>
<organism evidence="12 14">
    <name type="scientific">Didymodactylos carnosus</name>
    <dbReference type="NCBI Taxonomy" id="1234261"/>
    <lineage>
        <taxon>Eukaryota</taxon>
        <taxon>Metazoa</taxon>
        <taxon>Spiralia</taxon>
        <taxon>Gnathifera</taxon>
        <taxon>Rotifera</taxon>
        <taxon>Eurotatoria</taxon>
        <taxon>Bdelloidea</taxon>
        <taxon>Philodinida</taxon>
        <taxon>Philodinidae</taxon>
        <taxon>Didymodactylos</taxon>
    </lineage>
</organism>
<dbReference type="Pfam" id="PF14752">
    <property type="entry name" value="RBP_receptor"/>
    <property type="match status" value="2"/>
</dbReference>
<keyword evidence="9 11" id="KW-0472">Membrane</keyword>
<keyword evidence="6" id="KW-0845">Vitamin A</keyword>
<evidence type="ECO:0000256" key="3">
    <source>
        <dbReference type="ARBA" id="ARBA00022448"/>
    </source>
</evidence>